<name>A0A0D3ICY0_EMIH1</name>
<evidence type="ECO:0000313" key="3">
    <source>
        <dbReference type="Proteomes" id="UP000013827"/>
    </source>
</evidence>
<evidence type="ECO:0000313" key="2">
    <source>
        <dbReference type="EnsemblProtists" id="EOD09115"/>
    </source>
</evidence>
<protein>
    <submittedName>
        <fullName evidence="2">Uncharacterized protein</fullName>
    </submittedName>
</protein>
<feature type="compositionally biased region" description="Basic and acidic residues" evidence="1">
    <location>
        <begin position="391"/>
        <end position="402"/>
    </location>
</feature>
<dbReference type="AlphaFoldDB" id="A0A0D3ICY0"/>
<accession>A0A0D3ICY0</accession>
<dbReference type="KEGG" id="ehx:EMIHUDRAFT_216984"/>
<dbReference type="RefSeq" id="XP_005761544.1">
    <property type="nucleotide sequence ID" value="XM_005761487.1"/>
</dbReference>
<reference evidence="2" key="2">
    <citation type="submission" date="2024-10" db="UniProtKB">
        <authorList>
            <consortium name="EnsemblProtists"/>
        </authorList>
    </citation>
    <scope>IDENTIFICATION</scope>
</reference>
<dbReference type="EnsemblProtists" id="EOD09115">
    <property type="protein sequence ID" value="EOD09115"/>
    <property type="gene ID" value="EMIHUDRAFT_216984"/>
</dbReference>
<keyword evidence="3" id="KW-1185">Reference proteome</keyword>
<evidence type="ECO:0000256" key="1">
    <source>
        <dbReference type="SAM" id="MobiDB-lite"/>
    </source>
</evidence>
<reference evidence="3" key="1">
    <citation type="journal article" date="2013" name="Nature">
        <title>Pan genome of the phytoplankton Emiliania underpins its global distribution.</title>
        <authorList>
            <person name="Read B.A."/>
            <person name="Kegel J."/>
            <person name="Klute M.J."/>
            <person name="Kuo A."/>
            <person name="Lefebvre S.C."/>
            <person name="Maumus F."/>
            <person name="Mayer C."/>
            <person name="Miller J."/>
            <person name="Monier A."/>
            <person name="Salamov A."/>
            <person name="Young J."/>
            <person name="Aguilar M."/>
            <person name="Claverie J.M."/>
            <person name="Frickenhaus S."/>
            <person name="Gonzalez K."/>
            <person name="Herman E.K."/>
            <person name="Lin Y.C."/>
            <person name="Napier J."/>
            <person name="Ogata H."/>
            <person name="Sarno A.F."/>
            <person name="Shmutz J."/>
            <person name="Schroeder D."/>
            <person name="de Vargas C."/>
            <person name="Verret F."/>
            <person name="von Dassow P."/>
            <person name="Valentin K."/>
            <person name="Van de Peer Y."/>
            <person name="Wheeler G."/>
            <person name="Dacks J.B."/>
            <person name="Delwiche C.F."/>
            <person name="Dyhrman S.T."/>
            <person name="Glockner G."/>
            <person name="John U."/>
            <person name="Richards T."/>
            <person name="Worden A.Z."/>
            <person name="Zhang X."/>
            <person name="Grigoriev I.V."/>
            <person name="Allen A.E."/>
            <person name="Bidle K."/>
            <person name="Borodovsky M."/>
            <person name="Bowler C."/>
            <person name="Brownlee C."/>
            <person name="Cock J.M."/>
            <person name="Elias M."/>
            <person name="Gladyshev V.N."/>
            <person name="Groth M."/>
            <person name="Guda C."/>
            <person name="Hadaegh A."/>
            <person name="Iglesias-Rodriguez M.D."/>
            <person name="Jenkins J."/>
            <person name="Jones B.M."/>
            <person name="Lawson T."/>
            <person name="Leese F."/>
            <person name="Lindquist E."/>
            <person name="Lobanov A."/>
            <person name="Lomsadze A."/>
            <person name="Malik S.B."/>
            <person name="Marsh M.E."/>
            <person name="Mackinder L."/>
            <person name="Mock T."/>
            <person name="Mueller-Roeber B."/>
            <person name="Pagarete A."/>
            <person name="Parker M."/>
            <person name="Probert I."/>
            <person name="Quesneville H."/>
            <person name="Raines C."/>
            <person name="Rensing S.A."/>
            <person name="Riano-Pachon D.M."/>
            <person name="Richier S."/>
            <person name="Rokitta S."/>
            <person name="Shiraiwa Y."/>
            <person name="Soanes D.M."/>
            <person name="van der Giezen M."/>
            <person name="Wahlund T.M."/>
            <person name="Williams B."/>
            <person name="Wilson W."/>
            <person name="Wolfe G."/>
            <person name="Wurch L.L."/>
        </authorList>
    </citation>
    <scope>NUCLEOTIDE SEQUENCE</scope>
</reference>
<dbReference type="Proteomes" id="UP000013827">
    <property type="component" value="Unassembled WGS sequence"/>
</dbReference>
<sequence>MCCVDCVWIDILWLVALGLANVCWFAAFTAADVVNFHRHVPGDPYWQAVRVNENLGLEQLQEQLPPDSWSAPYLGRQLEEQPFASGEPKAQYPAVIPSEEAPALFPEPWPATATFSVFATQSSEQWRAGPRVQYPAVIPSEDAPAYFPEPRPAVPSEGFIQVEGAVQEREPRVLLEEVSPVPILEPSPEPSPAPDQCLEPDLPNPIDIMAAAVAASLSGVVAFYRVAVLFAYSGLTSLVTGEWTTSMANLHLLCWTINPYHAATPSLAQENVIDLHGCEEPGPIYQVILIGYFQAVFDSLLIGTGLGFAERLPITWEASIVYFLQVVIDAVTESYEAAAVNSNNAAWAFWEGGGGGGEGAGADGLARGRGMRLGRPPTASKMTQTCYDPRPPAERRAGEARGVEQAQSTRRAEAGRERGSGSLKREAKHLM</sequence>
<feature type="compositionally biased region" description="Basic and acidic residues" evidence="1">
    <location>
        <begin position="410"/>
        <end position="431"/>
    </location>
</feature>
<feature type="region of interest" description="Disordered" evidence="1">
    <location>
        <begin position="360"/>
        <end position="431"/>
    </location>
</feature>
<dbReference type="GeneID" id="17255150"/>
<organism evidence="2 3">
    <name type="scientific">Emiliania huxleyi (strain CCMP1516)</name>
    <dbReference type="NCBI Taxonomy" id="280463"/>
    <lineage>
        <taxon>Eukaryota</taxon>
        <taxon>Haptista</taxon>
        <taxon>Haptophyta</taxon>
        <taxon>Prymnesiophyceae</taxon>
        <taxon>Isochrysidales</taxon>
        <taxon>Noelaerhabdaceae</taxon>
        <taxon>Emiliania</taxon>
    </lineage>
</organism>
<dbReference type="HOGENOM" id="CLU_636858_0_0_1"/>
<dbReference type="PaxDb" id="2903-EOD09115"/>
<proteinExistence type="predicted"/>